<proteinExistence type="predicted"/>
<dbReference type="EMBL" id="JAOQKJ010000002">
    <property type="protein sequence ID" value="MCU6743543.1"/>
    <property type="molecule type" value="Genomic_DNA"/>
</dbReference>
<sequence>MKTEEIILNNFILKYPIERLAPLDQILFLDIETTGLSADNSQLYLIGCAFYKEGNWQIRQWFAQSAEEEPELLKSFFTFAADYSFLIHYNGNSFDLPYLRKKLLQYQLPYDFSQFEGIDIYKRIHPYRGFLKLPNCKQKTVESFLNIRREDRYTGGELINVYKDYLSSHDFNLYHILLLHNSDDMKGMLEVLPILSYYDLFNNSLKARKVQANYYNDIHGILRKELMMKLIFASPLPVSVSAMARGCHFKGEEHEGTLIVPIYEEELKYFYANYKDYYYLPTEDTAIHKSIASFVDKEYREQASASNCYTRKFSSYLPQWEILAEPFFKRDYKSHDLFFELTDEIKKDRQLFSSYASHILNIMAVQP</sequence>
<evidence type="ECO:0000313" key="2">
    <source>
        <dbReference type="EMBL" id="MCU6743543.1"/>
    </source>
</evidence>
<reference evidence="2 3" key="1">
    <citation type="journal article" date="2021" name="ISME Commun">
        <title>Automated analysis of genomic sequences facilitates high-throughput and comprehensive description of bacteria.</title>
        <authorList>
            <person name="Hitch T.C.A."/>
        </authorList>
    </citation>
    <scope>NUCLEOTIDE SEQUENCE [LARGE SCALE GENOMIC DNA]</scope>
    <source>
        <strain evidence="2 3">Sanger_18</strain>
    </source>
</reference>
<evidence type="ECO:0000313" key="3">
    <source>
        <dbReference type="Proteomes" id="UP001652432"/>
    </source>
</evidence>
<dbReference type="PANTHER" id="PTHR38462">
    <property type="entry name" value="EXONUCLEASE-LIKE PROTEIN"/>
    <property type="match status" value="1"/>
</dbReference>
<dbReference type="Pfam" id="PF13482">
    <property type="entry name" value="RNase_H_2"/>
    <property type="match status" value="1"/>
</dbReference>
<dbReference type="RefSeq" id="WP_118796827.1">
    <property type="nucleotide sequence ID" value="NZ_JAOQKJ010000002.1"/>
</dbReference>
<protein>
    <submittedName>
        <fullName evidence="2">Ribonuclease H-like domain-containing protein</fullName>
    </submittedName>
</protein>
<accession>A0ABT2SZX0</accession>
<dbReference type="PANTHER" id="PTHR38462:SF1">
    <property type="entry name" value="YPRB RIBONUCLEASE H-LIKE DOMAIN-CONTAINING PROTEIN"/>
    <property type="match status" value="1"/>
</dbReference>
<dbReference type="InterPro" id="IPR038720">
    <property type="entry name" value="YprB_RNase_H-like_dom"/>
</dbReference>
<dbReference type="InterPro" id="IPR036397">
    <property type="entry name" value="RNaseH_sf"/>
</dbReference>
<gene>
    <name evidence="2" type="ORF">OCV77_03325</name>
</gene>
<organism evidence="2 3">
    <name type="scientific">Suilimivivens aceti</name>
    <dbReference type="NCBI Taxonomy" id="2981774"/>
    <lineage>
        <taxon>Bacteria</taxon>
        <taxon>Bacillati</taxon>
        <taxon>Bacillota</taxon>
        <taxon>Clostridia</taxon>
        <taxon>Lachnospirales</taxon>
        <taxon>Lachnospiraceae</taxon>
        <taxon>Suilimivivens</taxon>
    </lineage>
</organism>
<name>A0ABT2SZX0_9FIRM</name>
<keyword evidence="3" id="KW-1185">Reference proteome</keyword>
<feature type="domain" description="YprB ribonuclease H-like" evidence="1">
    <location>
        <begin position="27"/>
        <end position="190"/>
    </location>
</feature>
<dbReference type="Gene3D" id="3.30.420.10">
    <property type="entry name" value="Ribonuclease H-like superfamily/Ribonuclease H"/>
    <property type="match status" value="1"/>
</dbReference>
<dbReference type="Proteomes" id="UP001652432">
    <property type="component" value="Unassembled WGS sequence"/>
</dbReference>
<comment type="caution">
    <text evidence="2">The sequence shown here is derived from an EMBL/GenBank/DDBJ whole genome shotgun (WGS) entry which is preliminary data.</text>
</comment>
<dbReference type="InterPro" id="IPR012337">
    <property type="entry name" value="RNaseH-like_sf"/>
</dbReference>
<dbReference type="SUPFAM" id="SSF53098">
    <property type="entry name" value="Ribonuclease H-like"/>
    <property type="match status" value="1"/>
</dbReference>
<evidence type="ECO:0000259" key="1">
    <source>
        <dbReference type="Pfam" id="PF13482"/>
    </source>
</evidence>